<gene>
    <name evidence="1" type="primary">OJ1111_G12.23</name>
</gene>
<accession>Q5ZB29</accession>
<name>Q5ZB29_ORYSJ</name>
<dbReference type="Proteomes" id="UP000817658">
    <property type="component" value="Chromosome 1"/>
</dbReference>
<organism evidence="1">
    <name type="scientific">Oryza sativa subsp. japonica</name>
    <name type="common">Rice</name>
    <dbReference type="NCBI Taxonomy" id="39947"/>
    <lineage>
        <taxon>Eukaryota</taxon>
        <taxon>Viridiplantae</taxon>
        <taxon>Streptophyta</taxon>
        <taxon>Embryophyta</taxon>
        <taxon>Tracheophyta</taxon>
        <taxon>Spermatophyta</taxon>
        <taxon>Magnoliopsida</taxon>
        <taxon>Liliopsida</taxon>
        <taxon>Poales</taxon>
        <taxon>Poaceae</taxon>
        <taxon>BOP clade</taxon>
        <taxon>Oryzoideae</taxon>
        <taxon>Oryzeae</taxon>
        <taxon>Oryzinae</taxon>
        <taxon>Oryza</taxon>
        <taxon>Oryza sativa</taxon>
    </lineage>
</organism>
<proteinExistence type="predicted"/>
<protein>
    <submittedName>
        <fullName evidence="1">Uncharacterized protein</fullName>
    </submittedName>
</protein>
<reference evidence="1" key="1">
    <citation type="journal article" date="2002" name="Nature">
        <title>The genome sequence and structure of rice chromosome 1.</title>
        <authorList>
            <person name="Sasaki T."/>
            <person name="Matsumoto T."/>
            <person name="Yamamoto K."/>
            <person name="Sakata K."/>
            <person name="Baba T."/>
            <person name="Katayose Y."/>
            <person name="Wu J."/>
            <person name="Niimura Y."/>
            <person name="Cheng Z."/>
            <person name="Nagamura Y."/>
            <person name="Antonio B.A."/>
            <person name="Kanamori H."/>
            <person name="Hosokawa S."/>
            <person name="Masukawa M."/>
            <person name="Arikawa K."/>
            <person name="Chiden Y."/>
            <person name="Hayashi M."/>
            <person name="Okamoto M."/>
            <person name="Ando T."/>
            <person name="Aoki H."/>
            <person name="Arita K."/>
            <person name="Hamada M."/>
            <person name="Harada C."/>
            <person name="Hijishita S."/>
            <person name="Honda M."/>
            <person name="Ichikawa Y."/>
            <person name="Idonuma A."/>
            <person name="Iijima M."/>
            <person name="Ikeda M."/>
            <person name="Ikeno M."/>
            <person name="Itoh S."/>
            <person name="Itoh T."/>
            <person name="Itoh Y."/>
            <person name="Itoh Y."/>
            <person name="Iwabuchi A."/>
            <person name="Kamiya K."/>
            <person name="Karasawa W."/>
            <person name="Katagiri S."/>
            <person name="Kikuta A."/>
            <person name="Kobayashi N."/>
            <person name="Kono I."/>
            <person name="Machita K."/>
            <person name="Maehara T."/>
            <person name="Mizuno H."/>
            <person name="Mizubayashi T."/>
            <person name="Mukai Y."/>
            <person name="Nagasaki H."/>
            <person name="Nakashima M."/>
            <person name="Nakama Y."/>
            <person name="Nakamichi Y."/>
            <person name="Nakamura M."/>
            <person name="Namiki N."/>
            <person name="Negishi M."/>
            <person name="Ohta I."/>
            <person name="Ono N."/>
            <person name="Saji S."/>
            <person name="Sakai K."/>
            <person name="Shibata M."/>
            <person name="Shimokawa T."/>
            <person name="Shomura A."/>
            <person name="Song J."/>
            <person name="Takazaki Y."/>
            <person name="Terasawa K."/>
            <person name="Tsuji K."/>
            <person name="Waki K."/>
            <person name="Yamagata H."/>
            <person name="Yamane H."/>
            <person name="Yoshiki S."/>
            <person name="Yoshihara R."/>
            <person name="Yukawa K."/>
            <person name="Zhong H."/>
            <person name="Iwama H."/>
            <person name="Endo T."/>
            <person name="Ito H."/>
            <person name="Hahn J.H."/>
            <person name="Kim H.I."/>
            <person name="Eun M.Y."/>
            <person name="Yano M."/>
            <person name="Jiang J."/>
            <person name="Gojobori T."/>
        </authorList>
    </citation>
    <scope>NUCLEOTIDE SEQUENCE [LARGE SCALE GENOMIC DNA]</scope>
</reference>
<sequence length="58" mass="6323">MPPPRSGLHLNIKHTISTYASASISLPPMHAVVTTSSQGPLSVIARVPHFGLKFLKFW</sequence>
<dbReference type="AlphaFoldDB" id="Q5ZB29"/>
<evidence type="ECO:0000313" key="1">
    <source>
        <dbReference type="EMBL" id="BAD53213.1"/>
    </source>
</evidence>
<dbReference type="EMBL" id="AP003337">
    <property type="protein sequence ID" value="BAD53213.1"/>
    <property type="molecule type" value="Genomic_DNA"/>
</dbReference>